<dbReference type="GO" id="GO:0010487">
    <property type="term" value="F:thermospermine synthase activity"/>
    <property type="evidence" value="ECO:0007669"/>
    <property type="project" value="UniProtKB-ARBA"/>
</dbReference>
<dbReference type="EMBL" id="HBGU01082392">
    <property type="protein sequence ID" value="CAD9549681.1"/>
    <property type="molecule type" value="Transcribed_RNA"/>
</dbReference>
<dbReference type="InterPro" id="IPR017716">
    <property type="entry name" value="S-AdoMet_deCOase_pro-enz"/>
</dbReference>
<dbReference type="HAMAP" id="MF_00198">
    <property type="entry name" value="Spermidine_synth"/>
    <property type="match status" value="1"/>
</dbReference>
<dbReference type="InterPro" id="IPR029063">
    <property type="entry name" value="SAM-dependent_MTases_sf"/>
</dbReference>
<evidence type="ECO:0000256" key="7">
    <source>
        <dbReference type="ARBA" id="ARBA00023145"/>
    </source>
</evidence>
<dbReference type="InterPro" id="IPR030373">
    <property type="entry name" value="PABS_CS"/>
</dbReference>
<keyword evidence="9" id="KW-0704">Schiff base</keyword>
<evidence type="ECO:0000256" key="2">
    <source>
        <dbReference type="ARBA" id="ARBA00007867"/>
    </source>
</evidence>
<evidence type="ECO:0000256" key="6">
    <source>
        <dbReference type="ARBA" id="ARBA00023115"/>
    </source>
</evidence>
<feature type="active site" description="Proton acceptor" evidence="11">
    <location>
        <position position="321"/>
    </location>
</feature>
<organism evidence="13">
    <name type="scientific">Haptolina brevifila</name>
    <dbReference type="NCBI Taxonomy" id="156173"/>
    <lineage>
        <taxon>Eukaryota</taxon>
        <taxon>Haptista</taxon>
        <taxon>Haptophyta</taxon>
        <taxon>Prymnesiophyceae</taxon>
        <taxon>Prymnesiales</taxon>
        <taxon>Prymnesiaceae</taxon>
        <taxon>Haptolina</taxon>
    </lineage>
</organism>
<gene>
    <name evidence="13" type="ORF">CBRE1094_LOCUS44956</name>
</gene>
<dbReference type="SUPFAM" id="SSF53335">
    <property type="entry name" value="S-adenosyl-L-methionine-dependent methyltransferases"/>
    <property type="match status" value="1"/>
</dbReference>
<evidence type="ECO:0000256" key="1">
    <source>
        <dbReference type="ARBA" id="ARBA00001928"/>
    </source>
</evidence>
<evidence type="ECO:0000256" key="11">
    <source>
        <dbReference type="PROSITE-ProRule" id="PRU00354"/>
    </source>
</evidence>
<dbReference type="GO" id="GO:0008295">
    <property type="term" value="P:spermidine biosynthetic process"/>
    <property type="evidence" value="ECO:0007669"/>
    <property type="project" value="InterPro"/>
</dbReference>
<feature type="domain" description="PABS" evidence="12">
    <location>
        <begin position="139"/>
        <end position="433"/>
    </location>
</feature>
<dbReference type="InterPro" id="IPR016067">
    <property type="entry name" value="S-AdoMet_deCO2ase_core"/>
</dbReference>
<evidence type="ECO:0000256" key="10">
    <source>
        <dbReference type="ARBA" id="ARBA00023317"/>
    </source>
</evidence>
<keyword evidence="7" id="KW-0865">Zymogen</keyword>
<accession>A0A7S2JJJ3</accession>
<sequence>MGGCFTDGATPGLLLPAHGTCGHQLMADVELADVDAQAMSRLARMSHLQSMAGALLGDSWSTVFKAEESEGEMSLFGSSATGHVLIRISLTSRSGLVDLFIKSDETSDTATTRVGHLQDTFGTNATLRWSINRRGGKSCHPNDDRERLEWDWTYDKSLVWEKESAFQRIEVWERSEPAVEYTRGVTRERVLLLDGVTQVSTHDENIYHQSLVHPGLLAHPTGAKRVLVLGGGDGGTIREVLKHTSVTEVVLLDIDSEVISISRQHLPSLNNCSGHGAPVCFDDPRVRVVTRDGSEWIEETFGKDPCDTPDETALFDVVISDLLDFGDAWDTQSEMAKQLYTESFFKSLWCIMRSDAALIVQLGATPDSHTVLAQDKYNMLQSLFDVFEHKHAETAPGFAMRGNVEEYGGMIAQVYEVYVPSFLDMWNFAVVFKSAASGQRWHSNTASINLAIRQRIHASSRPLTYFDGAVHHGFQQAPRDWQDVFCQIPEHSHFCHSGWMNRTSVFDGSPSVDDPIHVAMNAELGGLAAVAGMDFAKGVSLGLLDASTAFRMSDQEFEALEHFAKVTKAEAYTGLVEWIDRYAWRCGGLGGHWYVSVLSNNTFVNHACEGVAGLEVNMIDTDSVVGAEGPTWNPVFARAQAEYCTDVFAASDIPKGEKLFQSYLTFELDQNDDEEANGWCAAAKAATAKHAVKAAKAEVAAKAEAAAVSAEEEAAVAKVASDMPFERYGVHVIAELSGVPFDEINSSITVRNAMVTAAMHGGLTIVDEKFFDFPVMGCSGVVVISESHLSIHTWPQDGYAAADIFTCSQNSDQPPCGPWGNSSHSMQYQGSNTWICADGSKANMNSPNGIWATMATLVAQVKATRAMLTWMERGDLAV</sequence>
<evidence type="ECO:0000313" key="13">
    <source>
        <dbReference type="EMBL" id="CAD9549681.1"/>
    </source>
</evidence>
<dbReference type="InterPro" id="IPR030374">
    <property type="entry name" value="PABS"/>
</dbReference>
<evidence type="ECO:0000256" key="3">
    <source>
        <dbReference type="ARBA" id="ARBA00022679"/>
    </source>
</evidence>
<proteinExistence type="inferred from homology"/>
<dbReference type="NCBIfam" id="TIGR03330">
    <property type="entry name" value="SAM_DCase_Bsu"/>
    <property type="match status" value="1"/>
</dbReference>
<keyword evidence="10" id="KW-0670">Pyruvate</keyword>
<dbReference type="Pfam" id="PF02675">
    <property type="entry name" value="AdoMet_dc"/>
    <property type="match status" value="1"/>
</dbReference>
<dbReference type="GO" id="GO:0004014">
    <property type="term" value="F:adenosylmethionine decarboxylase activity"/>
    <property type="evidence" value="ECO:0007669"/>
    <property type="project" value="InterPro"/>
</dbReference>
<keyword evidence="3 11" id="KW-0808">Transferase</keyword>
<protein>
    <recommendedName>
        <fullName evidence="12">PABS domain-containing protein</fullName>
    </recommendedName>
</protein>
<dbReference type="InterPro" id="IPR003826">
    <property type="entry name" value="AdoMetDC_fam_prok"/>
</dbReference>
<keyword evidence="6 11" id="KW-0620">Polyamine biosynthesis</keyword>
<name>A0A7S2JJJ3_9EUKA</name>
<comment type="cofactor">
    <cofactor evidence="1">
        <name>pyruvate</name>
        <dbReference type="ChEBI" id="CHEBI:15361"/>
    </cofactor>
</comment>
<evidence type="ECO:0000259" key="12">
    <source>
        <dbReference type="PROSITE" id="PS51006"/>
    </source>
</evidence>
<keyword evidence="4" id="KW-0210">Decarboxylase</keyword>
<dbReference type="InterPro" id="IPR001045">
    <property type="entry name" value="Spermi_synthase"/>
</dbReference>
<evidence type="ECO:0000256" key="4">
    <source>
        <dbReference type="ARBA" id="ARBA00022793"/>
    </source>
</evidence>
<dbReference type="Gene3D" id="3.60.90.10">
    <property type="entry name" value="S-adenosylmethionine decarboxylase"/>
    <property type="match status" value="1"/>
</dbReference>
<keyword evidence="8" id="KW-0456">Lyase</keyword>
<dbReference type="PANTHER" id="PTHR43317:SF1">
    <property type="entry name" value="THERMOSPERMINE SYNTHASE ACAULIS5"/>
    <property type="match status" value="1"/>
</dbReference>
<evidence type="ECO:0000256" key="5">
    <source>
        <dbReference type="ARBA" id="ARBA00022813"/>
    </source>
</evidence>
<dbReference type="PROSITE" id="PS01330">
    <property type="entry name" value="PABS_1"/>
    <property type="match status" value="1"/>
</dbReference>
<dbReference type="Pfam" id="PF01564">
    <property type="entry name" value="Spermine_synth"/>
    <property type="match status" value="1"/>
</dbReference>
<dbReference type="Gene3D" id="3.40.50.150">
    <property type="entry name" value="Vaccinia Virus protein VP39"/>
    <property type="match status" value="1"/>
</dbReference>
<keyword evidence="5" id="KW-0068">Autocatalytic cleavage</keyword>
<dbReference type="PANTHER" id="PTHR43317">
    <property type="entry name" value="THERMOSPERMINE SYNTHASE ACAULIS5"/>
    <property type="match status" value="1"/>
</dbReference>
<dbReference type="SUPFAM" id="SSF56276">
    <property type="entry name" value="S-adenosylmethionine decarboxylase"/>
    <property type="match status" value="1"/>
</dbReference>
<dbReference type="PROSITE" id="PS51006">
    <property type="entry name" value="PABS_2"/>
    <property type="match status" value="1"/>
</dbReference>
<comment type="similarity">
    <text evidence="2">Belongs to the spermidine/spermine synthase family.</text>
</comment>
<evidence type="ECO:0000256" key="8">
    <source>
        <dbReference type="ARBA" id="ARBA00023239"/>
    </source>
</evidence>
<reference evidence="13" key="1">
    <citation type="submission" date="2021-01" db="EMBL/GenBank/DDBJ databases">
        <authorList>
            <person name="Corre E."/>
            <person name="Pelletier E."/>
            <person name="Niang G."/>
            <person name="Scheremetjew M."/>
            <person name="Finn R."/>
            <person name="Kale V."/>
            <person name="Holt S."/>
            <person name="Cochrane G."/>
            <person name="Meng A."/>
            <person name="Brown T."/>
            <person name="Cohen L."/>
        </authorList>
    </citation>
    <scope>NUCLEOTIDE SEQUENCE</scope>
    <source>
        <strain evidence="13">UTEX LB 985</strain>
    </source>
</reference>
<evidence type="ECO:0000256" key="9">
    <source>
        <dbReference type="ARBA" id="ARBA00023270"/>
    </source>
</evidence>
<dbReference type="AlphaFoldDB" id="A0A7S2JJJ3"/>